<keyword evidence="2" id="KW-1185">Reference proteome</keyword>
<dbReference type="InterPro" id="IPR011043">
    <property type="entry name" value="Gal_Oxase/kelch_b-propeller"/>
</dbReference>
<gene>
    <name evidence="1" type="ORF">RJT34_05002</name>
</gene>
<proteinExistence type="predicted"/>
<name>A0AAN9PST3_CLITE</name>
<comment type="caution">
    <text evidence="1">The sequence shown here is derived from an EMBL/GenBank/DDBJ whole genome shotgun (WGS) entry which is preliminary data.</text>
</comment>
<sequence length="443" mass="51093">MTAARNIINKWVNGMTIDKGIRVRDTDRGMKRSRSSKRRKVSEFEIRSSNQKECGGILFFERKGKLLGIDLGKQESLRWDLKDPSSASPSPQPLPLSCTADTPFPRGMRPFKIDGKTYLAGGFKTRPTRPYHNRVYEFHFDGSRPVLNSAPSLNLPKFPILANLRGTIYALYYWEGPLKRMCIPHPDQYDFLFEQYDPVNKSWTQAPRPPFYVQFFDNLRQGSQGSSLDSRVCPVYRSFVVDDKFFIVYMDPSSSQFLLYCFSSSLKKWQKLPTHRYPVGLGRFRYFWYPSASCSELWLSEYGLSLALEIRYRPFLYDNSYVFFQAIAIIYSQGGNAPGVPREKQLLDEVFSGMFPGFRDPDCSVDATPHFLDLGKMDDQTKRICAVVSAYNCRQTYLFISIFDVQMGDPRPPNLLNVSVVKKLVYKLGDEEEFSKLYTVFVV</sequence>
<accession>A0AAN9PST3</accession>
<dbReference type="Proteomes" id="UP001359559">
    <property type="component" value="Unassembled WGS sequence"/>
</dbReference>
<evidence type="ECO:0000313" key="1">
    <source>
        <dbReference type="EMBL" id="KAK7308777.1"/>
    </source>
</evidence>
<dbReference type="EMBL" id="JAYKXN010000002">
    <property type="protein sequence ID" value="KAK7308777.1"/>
    <property type="molecule type" value="Genomic_DNA"/>
</dbReference>
<evidence type="ECO:0000313" key="2">
    <source>
        <dbReference type="Proteomes" id="UP001359559"/>
    </source>
</evidence>
<reference evidence="1 2" key="1">
    <citation type="submission" date="2024-01" db="EMBL/GenBank/DDBJ databases">
        <title>The genomes of 5 underutilized Papilionoideae crops provide insights into root nodulation and disease resistance.</title>
        <authorList>
            <person name="Yuan L."/>
        </authorList>
    </citation>
    <scope>NUCLEOTIDE SEQUENCE [LARGE SCALE GENOMIC DNA]</scope>
    <source>
        <strain evidence="1">LY-2023</strain>
        <tissue evidence="1">Leaf</tissue>
    </source>
</reference>
<dbReference type="AlphaFoldDB" id="A0AAN9PST3"/>
<organism evidence="1 2">
    <name type="scientific">Clitoria ternatea</name>
    <name type="common">Butterfly pea</name>
    <dbReference type="NCBI Taxonomy" id="43366"/>
    <lineage>
        <taxon>Eukaryota</taxon>
        <taxon>Viridiplantae</taxon>
        <taxon>Streptophyta</taxon>
        <taxon>Embryophyta</taxon>
        <taxon>Tracheophyta</taxon>
        <taxon>Spermatophyta</taxon>
        <taxon>Magnoliopsida</taxon>
        <taxon>eudicotyledons</taxon>
        <taxon>Gunneridae</taxon>
        <taxon>Pentapetalae</taxon>
        <taxon>rosids</taxon>
        <taxon>fabids</taxon>
        <taxon>Fabales</taxon>
        <taxon>Fabaceae</taxon>
        <taxon>Papilionoideae</taxon>
        <taxon>50 kb inversion clade</taxon>
        <taxon>NPAAA clade</taxon>
        <taxon>indigoferoid/millettioid clade</taxon>
        <taxon>Phaseoleae</taxon>
        <taxon>Clitoria</taxon>
    </lineage>
</organism>
<protein>
    <submittedName>
        <fullName evidence="1">Uncharacterized protein</fullName>
    </submittedName>
</protein>
<dbReference type="SUPFAM" id="SSF50965">
    <property type="entry name" value="Galactose oxidase, central domain"/>
    <property type="match status" value="1"/>
</dbReference>